<sequence>MTDYQQVYHAATGRPAPANAAQLDALFAALATGVQLPPRAQQAVALGLTAHTLNDASADPPLFAYYQWVLHHYFAAGKLNELSAKLIGMAFTSANLFQTTLPQPLTINPWQAPAMSGHPLANRRVVVIENNGVFVLLLQRHPEWPLLLQGGNDFNPTYVQLVQQLEQRGVQFTYIGDLDSRGIQMADHFYQLLQQTSLKTVMALQQPVMVVGWLARYGKVDPKRTRPLQVVTSDYQLEMDSLTTMGKFVEQEQLLAEYERLIPQWLAVE</sequence>
<dbReference type="AlphaFoldDB" id="A0A5B8TGP1"/>
<dbReference type="Proteomes" id="UP000321772">
    <property type="component" value="Chromosome"/>
</dbReference>
<reference evidence="2 3" key="1">
    <citation type="submission" date="2019-06" db="EMBL/GenBank/DDBJ databases">
        <title>Genome analyses of bacteria isolated from kimchi.</title>
        <authorList>
            <person name="Lee S."/>
            <person name="Ahn S."/>
            <person name="Roh S."/>
        </authorList>
    </citation>
    <scope>NUCLEOTIDE SEQUENCE [LARGE SCALE GENOMIC DNA]</scope>
    <source>
        <strain evidence="2 3">CBA3616</strain>
    </source>
</reference>
<evidence type="ECO:0000259" key="1">
    <source>
        <dbReference type="Pfam" id="PF09664"/>
    </source>
</evidence>
<organism evidence="2 3">
    <name type="scientific">Loigolactobacillus coryniformis</name>
    <dbReference type="NCBI Taxonomy" id="1610"/>
    <lineage>
        <taxon>Bacteria</taxon>
        <taxon>Bacillati</taxon>
        <taxon>Bacillota</taxon>
        <taxon>Bacilli</taxon>
        <taxon>Lactobacillales</taxon>
        <taxon>Lactobacillaceae</taxon>
        <taxon>Loigolactobacillus</taxon>
    </lineage>
</organism>
<feature type="domain" description="DUF2399" evidence="1">
    <location>
        <begin position="121"/>
        <end position="197"/>
    </location>
</feature>
<gene>
    <name evidence="2" type="ORF">FGL77_06675</name>
</gene>
<name>A0A5B8TGP1_9LACO</name>
<dbReference type="EMBL" id="CP042392">
    <property type="protein sequence ID" value="QEA53015.1"/>
    <property type="molecule type" value="Genomic_DNA"/>
</dbReference>
<evidence type="ECO:0000313" key="3">
    <source>
        <dbReference type="Proteomes" id="UP000321772"/>
    </source>
</evidence>
<dbReference type="RefSeq" id="WP_146989139.1">
    <property type="nucleotide sequence ID" value="NZ_CP042392.1"/>
</dbReference>
<evidence type="ECO:0000313" key="2">
    <source>
        <dbReference type="EMBL" id="QEA53015.1"/>
    </source>
</evidence>
<dbReference type="Pfam" id="PF09664">
    <property type="entry name" value="DUF2399"/>
    <property type="match status" value="1"/>
</dbReference>
<protein>
    <submittedName>
        <fullName evidence="2">DUF2399 domain-containing protein</fullName>
    </submittedName>
</protein>
<dbReference type="InterPro" id="IPR024465">
    <property type="entry name" value="DUF2399"/>
</dbReference>
<accession>A0A5B8TGP1</accession>
<proteinExistence type="predicted"/>